<evidence type="ECO:0000313" key="2">
    <source>
        <dbReference type="Proteomes" id="UP000517106"/>
    </source>
</evidence>
<sequence>MKKADIIILAWGVGTERILAKHQEYRQDILREIEERQDSKINPAKVYAIGFNDDGMVIHPAYDTTVTSLKPCVVKNETITPA</sequence>
<dbReference type="Proteomes" id="UP000517106">
    <property type="component" value="Unassembled WGS sequence"/>
</dbReference>
<comment type="caution">
    <text evidence="1">The sequence shown here is derived from an EMBL/GenBank/DDBJ whole genome shotgun (WGS) entry which is preliminary data.</text>
</comment>
<protein>
    <submittedName>
        <fullName evidence="1">Uncharacterized protein</fullName>
    </submittedName>
</protein>
<reference evidence="1 2" key="1">
    <citation type="submission" date="2020-07" db="EMBL/GenBank/DDBJ databases">
        <title>Description of Limosilactobacillus balticus sp. nov., Limosilactobacillus agrestis sp. nov., Limosilactobacillus albertensis sp. nov., Limosilactobacillus rudii sp. nov., Limosilactobacillus fastidiosus sp. nov., five novel Limosilactobacillus species isolated from the vertebrate gastrointestinal tract, and proposal of 6 subspecies of Limosilactobacillus reuteri adapted to the gastrointestinal tract of specific vertebrate hosts.</title>
        <authorList>
            <person name="Li F."/>
            <person name="Cheng C."/>
            <person name="Zheng J."/>
            <person name="Quevedo R.M."/>
            <person name="Li J."/>
            <person name="Roos S."/>
            <person name="Gaenzle M.G."/>
            <person name="Walter J."/>
        </authorList>
    </citation>
    <scope>NUCLEOTIDE SEQUENCE [LARGE SCALE GENOMIC DNA]</scope>
    <source>
        <strain evidence="1 2">STM2_1</strain>
    </source>
</reference>
<keyword evidence="2" id="KW-1185">Reference proteome</keyword>
<organism evidence="1 2">
    <name type="scientific">Limosilactobacillus rudii</name>
    <dbReference type="NCBI Taxonomy" id="2759755"/>
    <lineage>
        <taxon>Bacteria</taxon>
        <taxon>Bacillati</taxon>
        <taxon>Bacillota</taxon>
        <taxon>Bacilli</taxon>
        <taxon>Lactobacillales</taxon>
        <taxon>Lactobacillaceae</taxon>
        <taxon>Limosilactobacillus</taxon>
    </lineage>
</organism>
<name>A0A7W3YNH3_9LACO</name>
<dbReference type="RefSeq" id="WP_182596875.1">
    <property type="nucleotide sequence ID" value="NZ_JACIVA010000055.1"/>
</dbReference>
<gene>
    <name evidence="1" type="ORF">H5S09_09460</name>
</gene>
<proteinExistence type="predicted"/>
<dbReference type="AlphaFoldDB" id="A0A7W3YNH3"/>
<dbReference type="EMBL" id="JACIVA010000055">
    <property type="protein sequence ID" value="MBB1098163.1"/>
    <property type="molecule type" value="Genomic_DNA"/>
</dbReference>
<accession>A0A7W3YNH3</accession>
<evidence type="ECO:0000313" key="1">
    <source>
        <dbReference type="EMBL" id="MBB1098163.1"/>
    </source>
</evidence>